<organism evidence="4 5">
    <name type="scientific">Roseomonas elaeocarpi</name>
    <dbReference type="NCBI Taxonomy" id="907779"/>
    <lineage>
        <taxon>Bacteria</taxon>
        <taxon>Pseudomonadati</taxon>
        <taxon>Pseudomonadota</taxon>
        <taxon>Alphaproteobacteria</taxon>
        <taxon>Acetobacterales</taxon>
        <taxon>Roseomonadaceae</taxon>
        <taxon>Roseomonas</taxon>
    </lineage>
</organism>
<feature type="domain" description="Non-reducing end beta-L-arabinofuranosidase-like GH127 catalytic" evidence="2">
    <location>
        <begin position="61"/>
        <end position="366"/>
    </location>
</feature>
<dbReference type="RefSeq" id="WP_377042508.1">
    <property type="nucleotide sequence ID" value="NZ_JBHLUN010000001.1"/>
</dbReference>
<protein>
    <submittedName>
        <fullName evidence="4">Beta-L-arabinofuranosidase domain-containing protein</fullName>
    </submittedName>
</protein>
<dbReference type="Proteomes" id="UP001589865">
    <property type="component" value="Unassembled WGS sequence"/>
</dbReference>
<dbReference type="PANTHER" id="PTHR31151">
    <property type="entry name" value="PROLINE-TRNA LIGASE (DUF1680)"/>
    <property type="match status" value="1"/>
</dbReference>
<feature type="region of interest" description="Disordered" evidence="1">
    <location>
        <begin position="565"/>
        <end position="585"/>
    </location>
</feature>
<dbReference type="Pfam" id="PF07944">
    <property type="entry name" value="Beta-AFase-like_GH127_cat"/>
    <property type="match status" value="1"/>
</dbReference>
<reference evidence="4 5" key="1">
    <citation type="submission" date="2024-09" db="EMBL/GenBank/DDBJ databases">
        <authorList>
            <person name="Sun Q."/>
            <person name="Mori K."/>
        </authorList>
    </citation>
    <scope>NUCLEOTIDE SEQUENCE [LARGE SCALE GENOMIC DNA]</scope>
    <source>
        <strain evidence="4 5">TBRC 5777</strain>
    </source>
</reference>
<name>A0ABV6JM79_9PROT</name>
<dbReference type="PANTHER" id="PTHR31151:SF0">
    <property type="entry name" value="PROLINE-TRNA LIGASE (DUF1680)"/>
    <property type="match status" value="1"/>
</dbReference>
<dbReference type="InterPro" id="IPR049046">
    <property type="entry name" value="Beta-AFase-like_GH127_middle"/>
</dbReference>
<evidence type="ECO:0000259" key="3">
    <source>
        <dbReference type="Pfam" id="PF20736"/>
    </source>
</evidence>
<evidence type="ECO:0000313" key="4">
    <source>
        <dbReference type="EMBL" id="MFC0406823.1"/>
    </source>
</evidence>
<dbReference type="SUPFAM" id="SSF48208">
    <property type="entry name" value="Six-hairpin glycosidases"/>
    <property type="match status" value="1"/>
</dbReference>
<evidence type="ECO:0000259" key="2">
    <source>
        <dbReference type="Pfam" id="PF07944"/>
    </source>
</evidence>
<dbReference type="Pfam" id="PF20736">
    <property type="entry name" value="Glyco_hydro127M"/>
    <property type="match status" value="1"/>
</dbReference>
<gene>
    <name evidence="4" type="ORF">ACFFGY_01095</name>
</gene>
<proteinExistence type="predicted"/>
<dbReference type="EMBL" id="JBHLUN010000001">
    <property type="protein sequence ID" value="MFC0406823.1"/>
    <property type="molecule type" value="Genomic_DNA"/>
</dbReference>
<dbReference type="InterPro" id="IPR008928">
    <property type="entry name" value="6-hairpin_glycosidase_sf"/>
</dbReference>
<evidence type="ECO:0000313" key="5">
    <source>
        <dbReference type="Proteomes" id="UP001589865"/>
    </source>
</evidence>
<feature type="domain" description="Non-reducing end beta-L-arabinofuranosidase-like GH127 middle" evidence="3">
    <location>
        <begin position="392"/>
        <end position="468"/>
    </location>
</feature>
<keyword evidence="5" id="KW-1185">Reference proteome</keyword>
<comment type="caution">
    <text evidence="4">The sequence shown here is derived from an EMBL/GenBank/DDBJ whole genome shotgun (WGS) entry which is preliminary data.</text>
</comment>
<sequence length="616" mass="67942">MNEARLRSLPPGAIAPRGWLRDQLQLQADGLTGRLEEVWPDVGPNSGWLGGSGESWERGPYYLDGLVPLAWSLDDVGLKHKASKWIEWMLASQRPDGWFGPAGNDDWWTRMVALKVLMQYAEATDDPRVVPFMQRYFAYQRAALPERPLQKWAVARGQENILAILWLHERAPDPALASLAATVLSMTVDWGTYLTEDLVQGPATRFSHLTHVVNVAMGLKLPALREMLGEQGQRDLLNKALANLDRLHGQATGMFSGDEWLAGNSPHHGTELCAVVETMFSLEVLARIYGSGVFGDRLERVAFNALAATVTADMTAHQYHQQPNQVLATIARRDWTYSSDAPNIFGLEPHFGCCTANLHQGWPKLATSLWAEDAEGGLAAIAYAPCLVRGRAIGLDVSTDYPFDETVAVRVTEAASGARRLSLRVPAWCDDARLTLNGEDLPVAPADGIVVLSREWKAGDTVTLRLPMPVRVETRLNGAVSLHIGPLTLAYCPGEIWRGIPDTPGLGDWEVMPRGSWNYGLETEAGAVSLQALVERRPPSRQPFALATAPVRVMTKGRFVKEWRLEDNSAAPPPPSPVTSNQTPRPITLIPYGCARLRICEFPRLEPQEFTGYVFD</sequence>
<dbReference type="InterPro" id="IPR012878">
    <property type="entry name" value="Beta-AFase-like_GH127_cat"/>
</dbReference>
<accession>A0ABV6JM79</accession>
<evidence type="ECO:0000256" key="1">
    <source>
        <dbReference type="SAM" id="MobiDB-lite"/>
    </source>
</evidence>